<organism evidence="1 2">
    <name type="scientific">Chromobacterium subtsugae</name>
    <dbReference type="NCBI Taxonomy" id="251747"/>
    <lineage>
        <taxon>Bacteria</taxon>
        <taxon>Pseudomonadati</taxon>
        <taxon>Pseudomonadota</taxon>
        <taxon>Betaproteobacteria</taxon>
        <taxon>Neisseriales</taxon>
        <taxon>Chromobacteriaceae</taxon>
        <taxon>Chromobacterium</taxon>
    </lineage>
</organism>
<dbReference type="InterPro" id="IPR015797">
    <property type="entry name" value="NUDIX_hydrolase-like_dom_sf"/>
</dbReference>
<comment type="caution">
    <text evidence="1">The sequence shown here is derived from an EMBL/GenBank/DDBJ whole genome shotgun (WGS) entry which is preliminary data.</text>
</comment>
<sequence>MHKHPADRQQAILDAIDTLRQAVGSAREGLPEEIFLFVSSLTPMINVDLLIRDEQGRTLLTWRDDRFCGPGWHIPGGIIRFKESSADRIAAVAAHELGAEVSFDPRPLCRHEMLIPKRDVRGHFISLLHACRLTTPPDSARRFDPAAPRAGDWAWHARCPDDLLPVQQVYRGYIDDDPAMRQSPPIQVLAENAEDHQ</sequence>
<keyword evidence="2" id="KW-1185">Reference proteome</keyword>
<dbReference type="Gene3D" id="3.90.79.10">
    <property type="entry name" value="Nucleoside Triphosphate Pyrophosphohydrolase"/>
    <property type="match status" value="1"/>
</dbReference>
<dbReference type="GeneID" id="89684446"/>
<dbReference type="EMBL" id="JAHDTB010000020">
    <property type="protein sequence ID" value="MBW8289594.1"/>
    <property type="molecule type" value="Genomic_DNA"/>
</dbReference>
<accession>A0ABS7FHP5</accession>
<gene>
    <name evidence="1" type="ORF">KIF53_18310</name>
</gene>
<evidence type="ECO:0000313" key="2">
    <source>
        <dbReference type="Proteomes" id="UP000711178"/>
    </source>
</evidence>
<evidence type="ECO:0000313" key="1">
    <source>
        <dbReference type="EMBL" id="MBW8289594.1"/>
    </source>
</evidence>
<name>A0ABS7FHP5_9NEIS</name>
<dbReference type="SUPFAM" id="SSF55811">
    <property type="entry name" value="Nudix"/>
    <property type="match status" value="1"/>
</dbReference>
<proteinExistence type="predicted"/>
<dbReference type="RefSeq" id="WP_052258342.1">
    <property type="nucleotide sequence ID" value="NZ_CP142381.1"/>
</dbReference>
<reference evidence="1 2" key="1">
    <citation type="submission" date="2021-05" db="EMBL/GenBank/DDBJ databases">
        <title>Draft Whole Genome Sequencing Of Biosensor Chromobacterium violaceum Strain CV026 Reveals A Regulatory RNA In Chromobacterium violaceum Phenotype Regulatory Network.</title>
        <authorList>
            <person name="Hong K.W."/>
            <person name="Chan K.G."/>
            <person name="Chang C.-Y."/>
        </authorList>
    </citation>
    <scope>NUCLEOTIDE SEQUENCE [LARGE SCALE GENOMIC DNA]</scope>
    <source>
        <strain evidence="1 2">ATCC 31532</strain>
    </source>
</reference>
<protein>
    <submittedName>
        <fullName evidence="1">NUDIX domain-containing protein</fullName>
    </submittedName>
</protein>
<dbReference type="Proteomes" id="UP000711178">
    <property type="component" value="Unassembled WGS sequence"/>
</dbReference>